<name>A0A414NUW7_9FIRM</name>
<feature type="transmembrane region" description="Helical" evidence="3">
    <location>
        <begin position="320"/>
        <end position="338"/>
    </location>
</feature>
<dbReference type="PANTHER" id="PTHR39427:SF1">
    <property type="entry name" value="PTS SYSTEM GLUCITOL_SORBITOL-SPECIFIC EIIB COMPONENT"/>
    <property type="match status" value="1"/>
</dbReference>
<organism evidence="5 6">
    <name type="scientific">Mitsuokella multacida</name>
    <dbReference type="NCBI Taxonomy" id="52226"/>
    <lineage>
        <taxon>Bacteria</taxon>
        <taxon>Bacillati</taxon>
        <taxon>Bacillota</taxon>
        <taxon>Negativicutes</taxon>
        <taxon>Selenomonadales</taxon>
        <taxon>Selenomonadaceae</taxon>
        <taxon>Mitsuokella</taxon>
    </lineage>
</organism>
<protein>
    <submittedName>
        <fullName evidence="5">PTS sorbitol transporter subunit IIB</fullName>
    </submittedName>
</protein>
<reference evidence="5 6" key="1">
    <citation type="submission" date="2018-08" db="EMBL/GenBank/DDBJ databases">
        <title>A genome reference for cultivated species of the human gut microbiota.</title>
        <authorList>
            <person name="Zou Y."/>
            <person name="Xue W."/>
            <person name="Luo G."/>
        </authorList>
    </citation>
    <scope>NUCLEOTIDE SEQUENCE [LARGE SCALE GENOMIC DNA]</scope>
    <source>
        <strain evidence="5 6">AM25-21AC</strain>
    </source>
</reference>
<gene>
    <name evidence="5" type="ORF">DW674_10830</name>
</gene>
<evidence type="ECO:0000313" key="5">
    <source>
        <dbReference type="EMBL" id="RHF50541.1"/>
    </source>
</evidence>
<dbReference type="OrthoDB" id="4774329at2"/>
<evidence type="ECO:0000259" key="4">
    <source>
        <dbReference type="PROSITE" id="PS51102"/>
    </source>
</evidence>
<dbReference type="GO" id="GO:0005886">
    <property type="term" value="C:plasma membrane"/>
    <property type="evidence" value="ECO:0007669"/>
    <property type="project" value="TreeGrafter"/>
</dbReference>
<evidence type="ECO:0000256" key="2">
    <source>
        <dbReference type="SAM" id="MobiDB-lite"/>
    </source>
</evidence>
<proteinExistence type="predicted"/>
<dbReference type="RefSeq" id="WP_118176852.1">
    <property type="nucleotide sequence ID" value="NZ_JAQEAO010000015.1"/>
</dbReference>
<evidence type="ECO:0000313" key="6">
    <source>
        <dbReference type="Proteomes" id="UP000283442"/>
    </source>
</evidence>
<dbReference type="GO" id="GO:0009401">
    <property type="term" value="P:phosphoenolpyruvate-dependent sugar phosphotransferase system"/>
    <property type="evidence" value="ECO:0007669"/>
    <property type="project" value="InterPro"/>
</dbReference>
<feature type="transmembrane region" description="Helical" evidence="3">
    <location>
        <begin position="246"/>
        <end position="266"/>
    </location>
</feature>
<feature type="region of interest" description="Disordered" evidence="2">
    <location>
        <begin position="126"/>
        <end position="147"/>
    </location>
</feature>
<dbReference type="GO" id="GO:0008982">
    <property type="term" value="F:protein-N(PI)-phosphohistidine-sugar phosphotransferase activity"/>
    <property type="evidence" value="ECO:0007669"/>
    <property type="project" value="InterPro"/>
</dbReference>
<dbReference type="InterPro" id="IPR011638">
    <property type="entry name" value="PTS_EIIBC_GUT_C"/>
</dbReference>
<dbReference type="Pfam" id="PF03612">
    <property type="entry name" value="EIIBC-GUT_N"/>
    <property type="match status" value="1"/>
</dbReference>
<dbReference type="EMBL" id="QRHE01000014">
    <property type="protein sequence ID" value="RHF50541.1"/>
    <property type="molecule type" value="Genomic_DNA"/>
</dbReference>
<dbReference type="InterPro" id="IPR011618">
    <property type="entry name" value="PTS_EIIBC_GUT_N"/>
</dbReference>
<comment type="caution">
    <text evidence="5">The sequence shown here is derived from an EMBL/GenBank/DDBJ whole genome shotgun (WGS) entry which is preliminary data.</text>
</comment>
<keyword evidence="3" id="KW-0472">Membrane</keyword>
<dbReference type="PANTHER" id="PTHR39427">
    <property type="match status" value="1"/>
</dbReference>
<keyword evidence="3" id="KW-0812">Transmembrane</keyword>
<evidence type="ECO:0000256" key="1">
    <source>
        <dbReference type="PROSITE-ProRule" id="PRU00425"/>
    </source>
</evidence>
<dbReference type="NCBIfam" id="TIGR00825">
    <property type="entry name" value="EIIBC-GUT"/>
    <property type="match status" value="1"/>
</dbReference>
<dbReference type="AlphaFoldDB" id="A0A414NUW7"/>
<dbReference type="Proteomes" id="UP000283442">
    <property type="component" value="Unassembled WGS sequence"/>
</dbReference>
<dbReference type="Pfam" id="PF07663">
    <property type="entry name" value="EIIBC-GUT_C"/>
    <property type="match status" value="1"/>
</dbReference>
<feature type="modified residue" description="Phosphocysteine; by EIIA" evidence="1">
    <location>
        <position position="74"/>
    </location>
</feature>
<feature type="domain" description="PTS EIIB type-5" evidence="4">
    <location>
        <begin position="3"/>
        <end position="198"/>
    </location>
</feature>
<feature type="transmembrane region" description="Helical" evidence="3">
    <location>
        <begin position="219"/>
        <end position="240"/>
    </location>
</feature>
<dbReference type="InterPro" id="IPR004702">
    <property type="entry name" value="PTS_sorb_EIIBC"/>
</dbReference>
<accession>A0A414NUW7</accession>
<evidence type="ECO:0000256" key="3">
    <source>
        <dbReference type="SAM" id="Phobius"/>
    </source>
</evidence>
<keyword evidence="3" id="KW-1133">Transmembrane helix</keyword>
<feature type="transmembrane region" description="Helical" evidence="3">
    <location>
        <begin position="192"/>
        <end position="212"/>
    </location>
</feature>
<dbReference type="PROSITE" id="PS51102">
    <property type="entry name" value="PTS_EIIB_TYPE_5"/>
    <property type="match status" value="1"/>
</dbReference>
<sequence length="340" mass="35413">MAEYKDVIVTAGSGGFGGPLKLHPDAKQNKIVNITGGVISPVAKRLAEMTGCELVDGFKTSVPDDEILAVVIDCGGTLRCGIYPQKRIQTINLNPTGPSGPLAQFIKPDIYVSAVREKDLTFADGAEEPIERAPEPEPAAEDAAAPGGISGRHYDTSKKISEQQAGFMAKVGQFMGGIVAVFYQAGRETIDTMIKTILPFMAFVSMLIGIILSTGVGDIIAHLLVPLAGNIGGLVILSLICSFPFLSPFLGPGAVIAQVIGVLIGVEIGKGAIPPHLALPALFAINAQCACDFIPVGLGLAEADAKTVEVGVPSVLYSRFITGPLSVILAWLASFGLYEG</sequence>